<organism evidence="1 2">
    <name type="scientific">Flavobacterium arundinis</name>
    <dbReference type="NCBI Taxonomy" id="3139143"/>
    <lineage>
        <taxon>Bacteria</taxon>
        <taxon>Pseudomonadati</taxon>
        <taxon>Bacteroidota</taxon>
        <taxon>Flavobacteriia</taxon>
        <taxon>Flavobacteriales</taxon>
        <taxon>Flavobacteriaceae</taxon>
        <taxon>Flavobacterium</taxon>
    </lineage>
</organism>
<comment type="caution">
    <text evidence="1">The sequence shown here is derived from an EMBL/GenBank/DDBJ whole genome shotgun (WGS) entry which is preliminary data.</text>
</comment>
<reference evidence="1 2" key="1">
    <citation type="submission" date="2024-04" db="EMBL/GenBank/DDBJ databases">
        <title>Flavobacterium sp. DGU11 16S ribosomal RNA gene Genome sequencing and assembly.</title>
        <authorList>
            <person name="Park S."/>
        </authorList>
    </citation>
    <scope>NUCLEOTIDE SEQUENCE [LARGE SCALE GENOMIC DNA]</scope>
    <source>
        <strain evidence="1 2">DGU11</strain>
    </source>
</reference>
<dbReference type="EMBL" id="JBBYHR010000003">
    <property type="protein sequence ID" value="MEL1243890.1"/>
    <property type="molecule type" value="Genomic_DNA"/>
</dbReference>
<sequence length="57" mass="6446">MQKLIAGQLQLPQNKRQKLLHKNAGEFLISLQRRKDTAEVLADRLTSTPAGMLPMVF</sequence>
<name>A0ABU9HUR3_9FLAO</name>
<gene>
    <name evidence="1" type="ORF">AAEO56_06410</name>
</gene>
<dbReference type="RefSeq" id="WP_341696206.1">
    <property type="nucleotide sequence ID" value="NZ_JBBYHR010000003.1"/>
</dbReference>
<evidence type="ECO:0000313" key="1">
    <source>
        <dbReference type="EMBL" id="MEL1243890.1"/>
    </source>
</evidence>
<proteinExistence type="predicted"/>
<protein>
    <submittedName>
        <fullName evidence="1">Uncharacterized protein</fullName>
    </submittedName>
</protein>
<keyword evidence="2" id="KW-1185">Reference proteome</keyword>
<evidence type="ECO:0000313" key="2">
    <source>
        <dbReference type="Proteomes" id="UP001464555"/>
    </source>
</evidence>
<dbReference type="Proteomes" id="UP001464555">
    <property type="component" value="Unassembled WGS sequence"/>
</dbReference>
<accession>A0ABU9HUR3</accession>